<comment type="similarity">
    <text evidence="2">Belongs to the mitochondrial carrier (TC 2.A.29) family.</text>
</comment>
<sequence>MDNTLMVDVLAGVTGGFASVFVGQPLDTVKVKMQLFPKMYGGMFSCLSNTIRQQSLFGLYAGIVPALISNGADEAVMFGTYGQCQKIVAKSVGAGDTTDLNYIENAAAGSLASFFSASVLCPTELIKIRMQGISNDVTTNDKLPDQTTGQVFKRIWKSEGFKGLYRGLGCTILREFIGCTLFFGAYERARELLKPEGKRKENCDALATMMAGSIAGICTSLVIYPIDVIKSRVQMAVKESEFQMIRKEILSSGSRGLYSGLLPTMVKTIPVTGVLLLTVEFSKPFYRQFLSVVPNSLASVSHEKFFSVCDFVSGWIAGIVSTLVGHPIDTIKVVQQVTNDNVKKTIKDIYNQDKLKGYFRGMMFPILSVGVANSVFFGTYGNVMRLIQIQRDDSKTNKNIDVRFCYDNDNLHKYWHLDVFISGCFAGFSYALINTPIEVIKTLLQARNISTLKQENGESSKKTEPLKTTSAYKLMIELHKMNGIRSLYRGGTLLFIRDVPSMGIYVLSYEHVCSMLMKLSHSETKVELMPKYVQIMSGGVAGVLSWILVLPFDVIKSKIITDNLADPLYKGAWDCAKQTYNKGGLISFSRGFWLLCLRAFPVNGIAFATYETIINSCRFENADQFKNPTVESKWM</sequence>
<dbReference type="Proteomes" id="UP000478052">
    <property type="component" value="Unassembled WGS sequence"/>
</dbReference>
<dbReference type="PANTHER" id="PTHR45624">
    <property type="entry name" value="MITOCHONDRIAL BASIC AMINO ACIDS TRANSPORTER-RELATED"/>
    <property type="match status" value="1"/>
</dbReference>
<dbReference type="InterPro" id="IPR023395">
    <property type="entry name" value="MCP_dom_sf"/>
</dbReference>
<comment type="subcellular location">
    <subcellularLocation>
        <location evidence="1">Mitochondrion membrane</location>
        <topology evidence="1">Multi-pass membrane protein</topology>
    </subcellularLocation>
</comment>
<feature type="transmembrane region" description="Helical" evidence="10">
    <location>
        <begin position="206"/>
        <end position="226"/>
    </location>
</feature>
<evidence type="ECO:0000313" key="12">
    <source>
        <dbReference type="Proteomes" id="UP000478052"/>
    </source>
</evidence>
<dbReference type="GO" id="GO:0005289">
    <property type="term" value="F:high-affinity L-arginine transmembrane transporter activity"/>
    <property type="evidence" value="ECO:0007669"/>
    <property type="project" value="TreeGrafter"/>
</dbReference>
<protein>
    <submittedName>
        <fullName evidence="11">ADP,ATP carrier protein 3, mitochondrial-like</fullName>
    </submittedName>
</protein>
<dbReference type="Pfam" id="PF00153">
    <property type="entry name" value="Mito_carr"/>
    <property type="match status" value="6"/>
</dbReference>
<keyword evidence="12" id="KW-1185">Reference proteome</keyword>
<comment type="caution">
    <text evidence="11">The sequence shown here is derived from an EMBL/GenBank/DDBJ whole genome shotgun (WGS) entry which is preliminary data.</text>
</comment>
<evidence type="ECO:0000313" key="11">
    <source>
        <dbReference type="EMBL" id="KAF0765454.1"/>
    </source>
</evidence>
<dbReference type="AlphaFoldDB" id="A0A6G0Z4Q5"/>
<dbReference type="Gene3D" id="1.50.40.10">
    <property type="entry name" value="Mitochondrial carrier domain"/>
    <property type="match status" value="2"/>
</dbReference>
<dbReference type="PANTHER" id="PTHR45624:SF1">
    <property type="entry name" value="SD08189P"/>
    <property type="match status" value="1"/>
</dbReference>
<keyword evidence="4 9" id="KW-0812">Transmembrane</keyword>
<dbReference type="GO" id="GO:1990575">
    <property type="term" value="P:mitochondrial L-ornithine transmembrane transport"/>
    <property type="evidence" value="ECO:0007669"/>
    <property type="project" value="TreeGrafter"/>
</dbReference>
<keyword evidence="8 9" id="KW-0472">Membrane</keyword>
<evidence type="ECO:0000256" key="7">
    <source>
        <dbReference type="ARBA" id="ARBA00023128"/>
    </source>
</evidence>
<dbReference type="EMBL" id="VUJU01001396">
    <property type="protein sequence ID" value="KAF0765454.1"/>
    <property type="molecule type" value="Genomic_DNA"/>
</dbReference>
<feature type="repeat" description="Solcar" evidence="9">
    <location>
        <begin position="529"/>
        <end position="616"/>
    </location>
</feature>
<dbReference type="GO" id="GO:0031966">
    <property type="term" value="C:mitochondrial membrane"/>
    <property type="evidence" value="ECO:0007669"/>
    <property type="project" value="UniProtKB-SubCell"/>
</dbReference>
<evidence type="ECO:0000256" key="1">
    <source>
        <dbReference type="ARBA" id="ARBA00004225"/>
    </source>
</evidence>
<reference evidence="11 12" key="1">
    <citation type="submission" date="2019-08" db="EMBL/GenBank/DDBJ databases">
        <title>Whole genome of Aphis craccivora.</title>
        <authorList>
            <person name="Voronova N.V."/>
            <person name="Shulinski R.S."/>
            <person name="Bandarenka Y.V."/>
            <person name="Zhorov D.G."/>
            <person name="Warner D."/>
        </authorList>
    </citation>
    <scope>NUCLEOTIDE SEQUENCE [LARGE SCALE GENOMIC DNA]</scope>
    <source>
        <strain evidence="11">180601</strain>
        <tissue evidence="11">Whole Body</tissue>
    </source>
</reference>
<feature type="repeat" description="Solcar" evidence="9">
    <location>
        <begin position="305"/>
        <end position="386"/>
    </location>
</feature>
<feature type="repeat" description="Solcar" evidence="9">
    <location>
        <begin position="203"/>
        <end position="285"/>
    </location>
</feature>
<keyword evidence="7" id="KW-0496">Mitochondrion</keyword>
<feature type="repeat" description="Solcar" evidence="9">
    <location>
        <begin position="414"/>
        <end position="515"/>
    </location>
</feature>
<dbReference type="OrthoDB" id="193856at2759"/>
<evidence type="ECO:0000256" key="3">
    <source>
        <dbReference type="ARBA" id="ARBA00022448"/>
    </source>
</evidence>
<accession>A0A6G0Z4Q5</accession>
<feature type="transmembrane region" description="Helical" evidence="10">
    <location>
        <begin position="163"/>
        <end position="186"/>
    </location>
</feature>
<organism evidence="11 12">
    <name type="scientific">Aphis craccivora</name>
    <name type="common">Cowpea aphid</name>
    <dbReference type="NCBI Taxonomy" id="307492"/>
    <lineage>
        <taxon>Eukaryota</taxon>
        <taxon>Metazoa</taxon>
        <taxon>Ecdysozoa</taxon>
        <taxon>Arthropoda</taxon>
        <taxon>Hexapoda</taxon>
        <taxon>Insecta</taxon>
        <taxon>Pterygota</taxon>
        <taxon>Neoptera</taxon>
        <taxon>Paraneoptera</taxon>
        <taxon>Hemiptera</taxon>
        <taxon>Sternorrhyncha</taxon>
        <taxon>Aphidomorpha</taxon>
        <taxon>Aphidoidea</taxon>
        <taxon>Aphididae</taxon>
        <taxon>Aphidini</taxon>
        <taxon>Aphis</taxon>
        <taxon>Aphis</taxon>
    </lineage>
</organism>
<evidence type="ECO:0000256" key="9">
    <source>
        <dbReference type="PROSITE-ProRule" id="PRU00282"/>
    </source>
</evidence>
<gene>
    <name evidence="11" type="ORF">FWK35_00012298</name>
</gene>
<dbReference type="SUPFAM" id="SSF103506">
    <property type="entry name" value="Mitochondrial carrier"/>
    <property type="match status" value="2"/>
</dbReference>
<evidence type="ECO:0000256" key="8">
    <source>
        <dbReference type="ARBA" id="ARBA00023136"/>
    </source>
</evidence>
<feature type="transmembrane region" description="Helical" evidence="10">
    <location>
        <begin position="357"/>
        <end position="377"/>
    </location>
</feature>
<dbReference type="InterPro" id="IPR050567">
    <property type="entry name" value="Mitochondrial_Carrier"/>
</dbReference>
<evidence type="ECO:0000256" key="2">
    <source>
        <dbReference type="ARBA" id="ARBA00006375"/>
    </source>
</evidence>
<dbReference type="PROSITE" id="PS50920">
    <property type="entry name" value="SOLCAR"/>
    <property type="match status" value="6"/>
</dbReference>
<proteinExistence type="inferred from homology"/>
<evidence type="ECO:0000256" key="10">
    <source>
        <dbReference type="SAM" id="Phobius"/>
    </source>
</evidence>
<feature type="repeat" description="Solcar" evidence="9">
    <location>
        <begin position="100"/>
        <end position="192"/>
    </location>
</feature>
<keyword evidence="5" id="KW-0677">Repeat</keyword>
<evidence type="ECO:0000256" key="6">
    <source>
        <dbReference type="ARBA" id="ARBA00022989"/>
    </source>
</evidence>
<keyword evidence="6 10" id="KW-1133">Transmembrane helix</keyword>
<dbReference type="InterPro" id="IPR018108">
    <property type="entry name" value="MCP_transmembrane"/>
</dbReference>
<evidence type="ECO:0000256" key="5">
    <source>
        <dbReference type="ARBA" id="ARBA00022737"/>
    </source>
</evidence>
<evidence type="ECO:0000256" key="4">
    <source>
        <dbReference type="ARBA" id="ARBA00022692"/>
    </source>
</evidence>
<name>A0A6G0Z4Q5_APHCR</name>
<feature type="repeat" description="Solcar" evidence="9">
    <location>
        <begin position="3"/>
        <end position="87"/>
    </location>
</feature>
<keyword evidence="3" id="KW-0813">Transport</keyword>